<dbReference type="WBParaSite" id="PgR055_g031_t07">
    <property type="protein sequence ID" value="PgR055_g031_t07"/>
    <property type="gene ID" value="PgR055_g031"/>
</dbReference>
<accession>A0A915BTL8</accession>
<organism evidence="1 4">
    <name type="scientific">Parascaris univalens</name>
    <name type="common">Nematode worm</name>
    <dbReference type="NCBI Taxonomy" id="6257"/>
    <lineage>
        <taxon>Eukaryota</taxon>
        <taxon>Metazoa</taxon>
        <taxon>Ecdysozoa</taxon>
        <taxon>Nematoda</taxon>
        <taxon>Chromadorea</taxon>
        <taxon>Rhabditida</taxon>
        <taxon>Spirurina</taxon>
        <taxon>Ascaridomorpha</taxon>
        <taxon>Ascaridoidea</taxon>
        <taxon>Ascarididae</taxon>
        <taxon>Parascaris</taxon>
    </lineage>
</organism>
<dbReference type="WBParaSite" id="PgR055_g031_t05">
    <property type="protein sequence ID" value="PgR055_g031_t05"/>
    <property type="gene ID" value="PgR055_g031"/>
</dbReference>
<name>A0A915BTL8_PARUN</name>
<dbReference type="WBParaSite" id="PgR055_g031_t06">
    <property type="protein sequence ID" value="PgR055_g031_t06"/>
    <property type="gene ID" value="PgR055_g031"/>
</dbReference>
<dbReference type="WBParaSite" id="PgR055_g031_t04">
    <property type="protein sequence ID" value="PgR055_g031_t04"/>
    <property type="gene ID" value="PgR055_g031"/>
</dbReference>
<dbReference type="WBParaSite" id="PgR055_g031_t08">
    <property type="protein sequence ID" value="PgR055_g031_t08"/>
    <property type="gene ID" value="PgR055_g031"/>
</dbReference>
<dbReference type="AlphaFoldDB" id="A0A915BTL8"/>
<dbReference type="WBParaSite" id="PgR055_g031_t02">
    <property type="protein sequence ID" value="PgR055_g031_t02"/>
    <property type="gene ID" value="PgR055_g031"/>
</dbReference>
<protein>
    <submittedName>
        <fullName evidence="2 3">Transmembrane protein adipocyte-associated 1 homolog</fullName>
    </submittedName>
</protein>
<dbReference type="Proteomes" id="UP000887569">
    <property type="component" value="Unplaced"/>
</dbReference>
<sequence>MCRLKNCAIFKNQQLLILHVCASVYFRRTISSTLCYYFISFPLSTSLSLPTMQRKMYDICRMSGLMQKSSPRNAHGNDSARALFSTRQLALPNDLLAVCAELPPITLNCVHPCELHTHPAIVVFPLLIRSYLRTAHVCDSGRFRFANQI</sequence>
<evidence type="ECO:0000313" key="1">
    <source>
        <dbReference type="Proteomes" id="UP000887569"/>
    </source>
</evidence>
<evidence type="ECO:0000313" key="3">
    <source>
        <dbReference type="WBParaSite" id="PgR055_g031_t04"/>
    </source>
</evidence>
<keyword evidence="1" id="KW-1185">Reference proteome</keyword>
<evidence type="ECO:0000313" key="4">
    <source>
        <dbReference type="WBParaSite" id="PgR055_g031_t06"/>
    </source>
</evidence>
<proteinExistence type="predicted"/>
<reference evidence="2 3" key="1">
    <citation type="submission" date="2022-11" db="UniProtKB">
        <authorList>
            <consortium name="WormBaseParasite"/>
        </authorList>
    </citation>
    <scope>IDENTIFICATION</scope>
</reference>
<evidence type="ECO:0000313" key="2">
    <source>
        <dbReference type="WBParaSite" id="PgR055_g031_t02"/>
    </source>
</evidence>